<dbReference type="PANTHER" id="PTHR14237">
    <property type="entry name" value="MOLYBDOPTERIN COFACTOR SULFURASE MOSC"/>
    <property type="match status" value="1"/>
</dbReference>
<evidence type="ECO:0000256" key="1">
    <source>
        <dbReference type="SAM" id="MobiDB-lite"/>
    </source>
</evidence>
<name>A0A6A6LRI0_HEVBR</name>
<dbReference type="PANTHER" id="PTHR14237:SF50">
    <property type="entry name" value="OS11G0487100 PROTEIN"/>
    <property type="match status" value="1"/>
</dbReference>
<dbReference type="AlphaFoldDB" id="A0A6A6LRI0"/>
<evidence type="ECO:0000313" key="2">
    <source>
        <dbReference type="EMBL" id="KAF2302656.1"/>
    </source>
</evidence>
<organism evidence="2 3">
    <name type="scientific">Hevea brasiliensis</name>
    <name type="common">Para rubber tree</name>
    <name type="synonym">Siphonia brasiliensis</name>
    <dbReference type="NCBI Taxonomy" id="3981"/>
    <lineage>
        <taxon>Eukaryota</taxon>
        <taxon>Viridiplantae</taxon>
        <taxon>Streptophyta</taxon>
        <taxon>Embryophyta</taxon>
        <taxon>Tracheophyta</taxon>
        <taxon>Spermatophyta</taxon>
        <taxon>Magnoliopsida</taxon>
        <taxon>eudicotyledons</taxon>
        <taxon>Gunneridae</taxon>
        <taxon>Pentapetalae</taxon>
        <taxon>rosids</taxon>
        <taxon>fabids</taxon>
        <taxon>Malpighiales</taxon>
        <taxon>Euphorbiaceae</taxon>
        <taxon>Crotonoideae</taxon>
        <taxon>Micrandreae</taxon>
        <taxon>Hevea</taxon>
    </lineage>
</organism>
<proteinExistence type="predicted"/>
<comment type="caution">
    <text evidence="2">The sequence shown here is derived from an EMBL/GenBank/DDBJ whole genome shotgun (WGS) entry which is preliminary data.</text>
</comment>
<dbReference type="Proteomes" id="UP000467840">
    <property type="component" value="Chromosome 16"/>
</dbReference>
<accession>A0A6A6LRI0</accession>
<reference evidence="2 3" key="1">
    <citation type="journal article" date="2020" name="Mol. Plant">
        <title>The Chromosome-Based Rubber Tree Genome Provides New Insights into Spurge Genome Evolution and Rubber Biosynthesis.</title>
        <authorList>
            <person name="Liu J."/>
            <person name="Shi C."/>
            <person name="Shi C.C."/>
            <person name="Li W."/>
            <person name="Zhang Q.J."/>
            <person name="Zhang Y."/>
            <person name="Li K."/>
            <person name="Lu H.F."/>
            <person name="Shi C."/>
            <person name="Zhu S.T."/>
            <person name="Xiao Z.Y."/>
            <person name="Nan H."/>
            <person name="Yue Y."/>
            <person name="Zhu X.G."/>
            <person name="Wu Y."/>
            <person name="Hong X.N."/>
            <person name="Fan G.Y."/>
            <person name="Tong Y."/>
            <person name="Zhang D."/>
            <person name="Mao C.L."/>
            <person name="Liu Y.L."/>
            <person name="Hao S.J."/>
            <person name="Liu W.Q."/>
            <person name="Lv M.Q."/>
            <person name="Zhang H.B."/>
            <person name="Liu Y."/>
            <person name="Hu-Tang G.R."/>
            <person name="Wang J.P."/>
            <person name="Wang J.H."/>
            <person name="Sun Y.H."/>
            <person name="Ni S.B."/>
            <person name="Chen W.B."/>
            <person name="Zhang X.C."/>
            <person name="Jiao Y.N."/>
            <person name="Eichler E.E."/>
            <person name="Li G.H."/>
            <person name="Liu X."/>
            <person name="Gao L.Z."/>
        </authorList>
    </citation>
    <scope>NUCLEOTIDE SEQUENCE [LARGE SCALE GENOMIC DNA]</scope>
    <source>
        <strain evidence="3">cv. GT1</strain>
        <tissue evidence="2">Leaf</tissue>
    </source>
</reference>
<sequence length="221" mass="24785">MAMMEGQQESFLSASIAEPHTENGRPRRVVVKKAHAIISAHIVAEAVSKLHVLDLRWSENSSGDASADMPKLARDGSREKKLITYGNLESHKESKVILAPETWLDLRIKGSQLSRYLRRKCNRSPKGLYSYPIEVNGARNSLHWILEARKCSWHVLLDATGILVGKDQLNLGYFWADFWADFVLCSLDNAHVQCQPSNITCLLVRKKSFNIAVAAAPLEYA</sequence>
<dbReference type="EMBL" id="JAAGAX010000009">
    <property type="protein sequence ID" value="KAF2302656.1"/>
    <property type="molecule type" value="Genomic_DNA"/>
</dbReference>
<gene>
    <name evidence="2" type="ORF">GH714_000622</name>
</gene>
<keyword evidence="3" id="KW-1185">Reference proteome</keyword>
<feature type="region of interest" description="Disordered" evidence="1">
    <location>
        <begin position="1"/>
        <end position="27"/>
    </location>
</feature>
<protein>
    <submittedName>
        <fullName evidence="2">Uncharacterized protein</fullName>
    </submittedName>
</protein>
<evidence type="ECO:0000313" key="3">
    <source>
        <dbReference type="Proteomes" id="UP000467840"/>
    </source>
</evidence>